<keyword evidence="3 8" id="KW-0808">Transferase</keyword>
<feature type="transmembrane region" description="Helical" evidence="7">
    <location>
        <begin position="185"/>
        <end position="203"/>
    </location>
</feature>
<dbReference type="GO" id="GO:0008961">
    <property type="term" value="F:phosphatidylglycerol-prolipoprotein diacylglyceryl transferase activity"/>
    <property type="evidence" value="ECO:0007669"/>
    <property type="project" value="InterPro"/>
</dbReference>
<evidence type="ECO:0000313" key="8">
    <source>
        <dbReference type="EMBL" id="RFU17488.1"/>
    </source>
</evidence>
<dbReference type="GO" id="GO:0042158">
    <property type="term" value="P:lipoprotein biosynthetic process"/>
    <property type="evidence" value="ECO:0007669"/>
    <property type="project" value="InterPro"/>
</dbReference>
<keyword evidence="6 7" id="KW-0472">Membrane</keyword>
<dbReference type="PANTHER" id="PTHR30589:SF0">
    <property type="entry name" value="PHOSPHATIDYLGLYCEROL--PROLIPOPROTEIN DIACYLGLYCERYL TRANSFERASE"/>
    <property type="match status" value="1"/>
</dbReference>
<dbReference type="RefSeq" id="WP_117298237.1">
    <property type="nucleotide sequence ID" value="NZ_QVQT02000002.1"/>
</dbReference>
<evidence type="ECO:0000256" key="2">
    <source>
        <dbReference type="ARBA" id="ARBA00022475"/>
    </source>
</evidence>
<dbReference type="GO" id="GO:0005886">
    <property type="term" value="C:plasma membrane"/>
    <property type="evidence" value="ECO:0007669"/>
    <property type="project" value="InterPro"/>
</dbReference>
<dbReference type="AlphaFoldDB" id="A0A372IRH5"/>
<feature type="transmembrane region" description="Helical" evidence="7">
    <location>
        <begin position="209"/>
        <end position="229"/>
    </location>
</feature>
<comment type="similarity">
    <text evidence="1">Belongs to the Lgt family.</text>
</comment>
<feature type="transmembrane region" description="Helical" evidence="7">
    <location>
        <begin position="157"/>
        <end position="173"/>
    </location>
</feature>
<dbReference type="InterPro" id="IPR001640">
    <property type="entry name" value="Lgt"/>
</dbReference>
<protein>
    <submittedName>
        <fullName evidence="8">Diacylglyceryl transferase</fullName>
    </submittedName>
</protein>
<name>A0A372IRH5_9BACT</name>
<feature type="transmembrane region" description="Helical" evidence="7">
    <location>
        <begin position="110"/>
        <end position="132"/>
    </location>
</feature>
<keyword evidence="2" id="KW-1003">Cell membrane</keyword>
<evidence type="ECO:0000256" key="3">
    <source>
        <dbReference type="ARBA" id="ARBA00022679"/>
    </source>
</evidence>
<sequence>MHSLFHPELHPLFEVLGYVGGYAFYRRSRSRQQDFLTTEQRWILLAAAAVGALAGSRVLGLLEQAPRTGLSWHSLFLPGGKTIVGGLLGGWLAVEMIKSASGIGERTGDLFAVPLCIGIAIGRIGCFFAGLADDTYGKATSLPWGVDFGDGVRRHPAQLYEVLFLTALAGILWRYGRRPHTNGRIFRLFLAGYLAWRLGIDFLKPQPLIGGMNVIQWACVAGLAALGIMEGNDRRQIEAV</sequence>
<evidence type="ECO:0000313" key="9">
    <source>
        <dbReference type="Proteomes" id="UP000264702"/>
    </source>
</evidence>
<comment type="caution">
    <text evidence="8">The sequence shown here is derived from an EMBL/GenBank/DDBJ whole genome shotgun (WGS) entry which is preliminary data.</text>
</comment>
<dbReference type="Proteomes" id="UP000264702">
    <property type="component" value="Unassembled WGS sequence"/>
</dbReference>
<feature type="transmembrane region" description="Helical" evidence="7">
    <location>
        <begin position="82"/>
        <end position="98"/>
    </location>
</feature>
<dbReference type="EMBL" id="QVQT01000002">
    <property type="protein sequence ID" value="RFU17488.1"/>
    <property type="molecule type" value="Genomic_DNA"/>
</dbReference>
<evidence type="ECO:0000256" key="1">
    <source>
        <dbReference type="ARBA" id="ARBA00007150"/>
    </source>
</evidence>
<dbReference type="PANTHER" id="PTHR30589">
    <property type="entry name" value="PROLIPOPROTEIN DIACYLGLYCERYL TRANSFERASE"/>
    <property type="match status" value="1"/>
</dbReference>
<accession>A0A372IRH5</accession>
<dbReference type="OrthoDB" id="871140at2"/>
<reference evidence="8 9" key="1">
    <citation type="submission" date="2018-08" db="EMBL/GenBank/DDBJ databases">
        <title>Acidipila sp. 4G-K13, an acidobacterium isolated from forest soil.</title>
        <authorList>
            <person name="Gao Z.-H."/>
            <person name="Qiu L.-H."/>
        </authorList>
    </citation>
    <scope>NUCLEOTIDE SEQUENCE [LARGE SCALE GENOMIC DNA]</scope>
    <source>
        <strain evidence="8 9">4G-K13</strain>
    </source>
</reference>
<evidence type="ECO:0000256" key="5">
    <source>
        <dbReference type="ARBA" id="ARBA00022989"/>
    </source>
</evidence>
<evidence type="ECO:0000256" key="4">
    <source>
        <dbReference type="ARBA" id="ARBA00022692"/>
    </source>
</evidence>
<evidence type="ECO:0000256" key="7">
    <source>
        <dbReference type="SAM" id="Phobius"/>
    </source>
</evidence>
<dbReference type="Pfam" id="PF01790">
    <property type="entry name" value="LGT"/>
    <property type="match status" value="1"/>
</dbReference>
<feature type="transmembrane region" description="Helical" evidence="7">
    <location>
        <begin position="42"/>
        <end position="62"/>
    </location>
</feature>
<gene>
    <name evidence="8" type="ORF">D0Y96_04895</name>
</gene>
<keyword evidence="5 7" id="KW-1133">Transmembrane helix</keyword>
<keyword evidence="9" id="KW-1185">Reference proteome</keyword>
<organism evidence="8 9">
    <name type="scientific">Paracidobacterium acidisoli</name>
    <dbReference type="NCBI Taxonomy" id="2303751"/>
    <lineage>
        <taxon>Bacteria</taxon>
        <taxon>Pseudomonadati</taxon>
        <taxon>Acidobacteriota</taxon>
        <taxon>Terriglobia</taxon>
        <taxon>Terriglobales</taxon>
        <taxon>Acidobacteriaceae</taxon>
        <taxon>Paracidobacterium</taxon>
    </lineage>
</organism>
<proteinExistence type="inferred from homology"/>
<keyword evidence="4 7" id="KW-0812">Transmembrane</keyword>
<evidence type="ECO:0000256" key="6">
    <source>
        <dbReference type="ARBA" id="ARBA00023136"/>
    </source>
</evidence>